<feature type="transmembrane region" description="Helical" evidence="5">
    <location>
        <begin position="353"/>
        <end position="375"/>
    </location>
</feature>
<keyword evidence="7" id="KW-0675">Receptor</keyword>
<proteinExistence type="predicted"/>
<dbReference type="InterPro" id="IPR000832">
    <property type="entry name" value="GPCR_2_secretin-like"/>
</dbReference>
<dbReference type="Gene3D" id="1.20.1070.10">
    <property type="entry name" value="Rhodopsin 7-helix transmembrane proteins"/>
    <property type="match status" value="1"/>
</dbReference>
<feature type="transmembrane region" description="Helical" evidence="5">
    <location>
        <begin position="482"/>
        <end position="505"/>
    </location>
</feature>
<feature type="transmembrane region" description="Helical" evidence="5">
    <location>
        <begin position="290"/>
        <end position="313"/>
    </location>
</feature>
<keyword evidence="4 5" id="KW-0472">Membrane</keyword>
<dbReference type="OrthoDB" id="6134459at2759"/>
<comment type="caution">
    <text evidence="7">The sequence shown here is derived from an EMBL/GenBank/DDBJ whole genome shotgun (WGS) entry which is preliminary data.</text>
</comment>
<comment type="subcellular location">
    <subcellularLocation>
        <location evidence="1">Membrane</location>
        <topology evidence="1">Multi-pass membrane protein</topology>
    </subcellularLocation>
</comment>
<evidence type="ECO:0000256" key="4">
    <source>
        <dbReference type="ARBA" id="ARBA00023136"/>
    </source>
</evidence>
<feature type="transmembrane region" description="Helical" evidence="5">
    <location>
        <begin position="320"/>
        <end position="341"/>
    </location>
</feature>
<organism evidence="7 8">
    <name type="scientific">Orchesella cincta</name>
    <name type="common">Springtail</name>
    <name type="synonym">Podura cincta</name>
    <dbReference type="NCBI Taxonomy" id="48709"/>
    <lineage>
        <taxon>Eukaryota</taxon>
        <taxon>Metazoa</taxon>
        <taxon>Ecdysozoa</taxon>
        <taxon>Arthropoda</taxon>
        <taxon>Hexapoda</taxon>
        <taxon>Collembola</taxon>
        <taxon>Entomobryomorpha</taxon>
        <taxon>Entomobryoidea</taxon>
        <taxon>Orchesellidae</taxon>
        <taxon>Orchesellinae</taxon>
        <taxon>Orchesella</taxon>
    </lineage>
</organism>
<keyword evidence="2 5" id="KW-0812">Transmembrane</keyword>
<dbReference type="Pfam" id="PF00002">
    <property type="entry name" value="7tm_2"/>
    <property type="match status" value="1"/>
</dbReference>
<dbReference type="Proteomes" id="UP000094527">
    <property type="component" value="Unassembled WGS sequence"/>
</dbReference>
<evidence type="ECO:0000256" key="2">
    <source>
        <dbReference type="ARBA" id="ARBA00022692"/>
    </source>
</evidence>
<dbReference type="OMA" id="DERCKSE"/>
<evidence type="ECO:0000313" key="7">
    <source>
        <dbReference type="EMBL" id="ODM99829.1"/>
    </source>
</evidence>
<feature type="transmembrane region" description="Helical" evidence="5">
    <location>
        <begin position="435"/>
        <end position="454"/>
    </location>
</feature>
<feature type="transmembrane region" description="Helical" evidence="5">
    <location>
        <begin position="511"/>
        <end position="535"/>
    </location>
</feature>
<gene>
    <name evidence="7" type="ORF">Ocin01_06851</name>
</gene>
<keyword evidence="6" id="KW-0732">Signal</keyword>
<feature type="transmembrane region" description="Helical" evidence="5">
    <location>
        <begin position="396"/>
        <end position="415"/>
    </location>
</feature>
<dbReference type="GO" id="GO:0016020">
    <property type="term" value="C:membrane"/>
    <property type="evidence" value="ECO:0007669"/>
    <property type="project" value="UniProtKB-SubCell"/>
</dbReference>
<dbReference type="AlphaFoldDB" id="A0A1D2N3I7"/>
<evidence type="ECO:0000256" key="3">
    <source>
        <dbReference type="ARBA" id="ARBA00022989"/>
    </source>
</evidence>
<evidence type="ECO:0000313" key="8">
    <source>
        <dbReference type="Proteomes" id="UP000094527"/>
    </source>
</evidence>
<protein>
    <submittedName>
        <fullName evidence="7">Putative G-protein coupled receptor Mth-like 3</fullName>
    </submittedName>
</protein>
<evidence type="ECO:0000256" key="5">
    <source>
        <dbReference type="SAM" id="Phobius"/>
    </source>
</evidence>
<sequence length="568" mass="64765">MFNKRVSTNLRSMYLLLLITAVVSAGNCAILREKNLSESTNVIYYNETVSKCPVRLKNNNSLEYIDCSNVQGDQIKLDLTEDGFLKVGESYVAPGEFCVSDSGKSATAKLCPQHSNITWKKCCPRHQVIDGENPRACVNYSRPFRPRVYGKLQSFQAKADIAHFQCKNGFHLKKLSGSLCSARAMSRFQLTSNGTLLYEVATGVFLRKSNWNELDHEQDDYCIDGVINHPVSDCSLKQASVEINTSISESLYTYDECQQDEQMAVVLYVCIPDQHSEDATNENITAKTTLLAVIWSLTCPLLLAAAVVNSFVIQKNVHGWILTCYLLSMCTLNVLSAIFIINPGNHHDGCRSIDFIIKFTYMSTLCWMTSINFGLWKTFRYTLPQAVGFRRFITSVIFSFGFPAISVTACYYVAYHGTDERCKSEYCLLYSYNTIPVYTLPMFLLVLGNFAIFVKTSYTITRLRKEAEDVLRRQAQDHLQSFSLFAKLFLLTGCIWLIRLVLFVLQVQGKYLSWYGVLLEVVFSLPEAVFPIIVFHHTEFIKWSWNKYPRVSRFILTFDPFYHVPTTK</sequence>
<keyword evidence="8" id="KW-1185">Reference proteome</keyword>
<reference evidence="7 8" key="1">
    <citation type="journal article" date="2016" name="Genome Biol. Evol.">
        <title>Gene Family Evolution Reflects Adaptation to Soil Environmental Stressors in the Genome of the Collembolan Orchesella cincta.</title>
        <authorList>
            <person name="Faddeeva-Vakhrusheva A."/>
            <person name="Derks M.F."/>
            <person name="Anvar S.Y."/>
            <person name="Agamennone V."/>
            <person name="Suring W."/>
            <person name="Smit S."/>
            <person name="van Straalen N.M."/>
            <person name="Roelofs D."/>
        </authorList>
    </citation>
    <scope>NUCLEOTIDE SEQUENCE [LARGE SCALE GENOMIC DNA]</scope>
    <source>
        <tissue evidence="7">Mixed pool</tissue>
    </source>
</reference>
<dbReference type="PANTHER" id="PTHR46953:SF1">
    <property type="entry name" value="G-PROTEIN COUPLED RECEPTOR MTH-LIKE 1-RELATED"/>
    <property type="match status" value="1"/>
</dbReference>
<dbReference type="EMBL" id="LJIJ01000253">
    <property type="protein sequence ID" value="ODM99829.1"/>
    <property type="molecule type" value="Genomic_DNA"/>
</dbReference>
<dbReference type="PANTHER" id="PTHR46953">
    <property type="entry name" value="G-PROTEIN COUPLED RECEPTOR MTH-LIKE 1-RELATED"/>
    <property type="match status" value="1"/>
</dbReference>
<feature type="signal peptide" evidence="6">
    <location>
        <begin position="1"/>
        <end position="25"/>
    </location>
</feature>
<keyword evidence="3 5" id="KW-1133">Transmembrane helix</keyword>
<dbReference type="GO" id="GO:0004930">
    <property type="term" value="F:G protein-coupled receptor activity"/>
    <property type="evidence" value="ECO:0007669"/>
    <property type="project" value="InterPro"/>
</dbReference>
<dbReference type="InterPro" id="IPR052808">
    <property type="entry name" value="GPCR_Mth-like"/>
</dbReference>
<evidence type="ECO:0000256" key="6">
    <source>
        <dbReference type="SAM" id="SignalP"/>
    </source>
</evidence>
<feature type="chain" id="PRO_5008904979" evidence="6">
    <location>
        <begin position="26"/>
        <end position="568"/>
    </location>
</feature>
<name>A0A1D2N3I7_ORCCI</name>
<evidence type="ECO:0000256" key="1">
    <source>
        <dbReference type="ARBA" id="ARBA00004141"/>
    </source>
</evidence>
<accession>A0A1D2N3I7</accession>